<dbReference type="STRING" id="1121922.GCA_000428905_02451"/>
<keyword evidence="3" id="KW-1185">Reference proteome</keyword>
<keyword evidence="1" id="KW-0472">Membrane</keyword>
<evidence type="ECO:0000256" key="1">
    <source>
        <dbReference type="SAM" id="Phobius"/>
    </source>
</evidence>
<accession>K6ZF25</accession>
<reference evidence="3" key="1">
    <citation type="journal article" date="2014" name="Environ. Microbiol.">
        <title>Comparative genomics of the marine bacterial genus Glaciecola reveals the high degree of genomic diversity and genomic characteristic for cold adaptation.</title>
        <authorList>
            <person name="Qin Q.L."/>
            <person name="Xie B.B."/>
            <person name="Yu Y."/>
            <person name="Shu Y.L."/>
            <person name="Rong J.C."/>
            <person name="Zhang Y.J."/>
            <person name="Zhao D.L."/>
            <person name="Chen X.L."/>
            <person name="Zhang X.Y."/>
            <person name="Chen B."/>
            <person name="Zhou B.C."/>
            <person name="Zhang Y.Z."/>
        </authorList>
    </citation>
    <scope>NUCLEOTIDE SEQUENCE [LARGE SCALE GENOMIC DNA]</scope>
    <source>
        <strain evidence="3">ACAM 615</strain>
    </source>
</reference>
<protein>
    <submittedName>
        <fullName evidence="2">Uncharacterized protein</fullName>
    </submittedName>
</protein>
<dbReference type="OrthoDB" id="9772058at2"/>
<evidence type="ECO:0000313" key="3">
    <source>
        <dbReference type="Proteomes" id="UP000006251"/>
    </source>
</evidence>
<dbReference type="Proteomes" id="UP000006251">
    <property type="component" value="Unassembled WGS sequence"/>
</dbReference>
<organism evidence="2 3">
    <name type="scientific">Brumicola pallidula DSM 14239 = ACAM 615</name>
    <dbReference type="NCBI Taxonomy" id="1121922"/>
    <lineage>
        <taxon>Bacteria</taxon>
        <taxon>Pseudomonadati</taxon>
        <taxon>Pseudomonadota</taxon>
        <taxon>Gammaproteobacteria</taxon>
        <taxon>Alteromonadales</taxon>
        <taxon>Alteromonadaceae</taxon>
        <taxon>Brumicola</taxon>
    </lineage>
</organism>
<evidence type="ECO:0000313" key="2">
    <source>
        <dbReference type="EMBL" id="GAC28947.1"/>
    </source>
</evidence>
<gene>
    <name evidence="2" type="ORF">GPAL_2086</name>
</gene>
<proteinExistence type="predicted"/>
<dbReference type="EMBL" id="BAEQ01000036">
    <property type="protein sequence ID" value="GAC28947.1"/>
    <property type="molecule type" value="Genomic_DNA"/>
</dbReference>
<comment type="caution">
    <text evidence="2">The sequence shown here is derived from an EMBL/GenBank/DDBJ whole genome shotgun (WGS) entry which is preliminary data.</text>
</comment>
<dbReference type="AlphaFoldDB" id="K6ZF25"/>
<feature type="transmembrane region" description="Helical" evidence="1">
    <location>
        <begin position="21"/>
        <end position="42"/>
    </location>
</feature>
<keyword evidence="1" id="KW-1133">Transmembrane helix</keyword>
<name>K6ZF25_9ALTE</name>
<keyword evidence="1" id="KW-0812">Transmembrane</keyword>
<sequence>MIASRRIAVPHKVVTQRLEQNLLEIAVLWLFLMSSMTFVAYLNAKDVIQVAVQRLFPAEISTKAHMFWVAINCRVAQSNSCAHNTAMVNN</sequence>